<sequence>MATSSRILDFLSGAGTDGSGRRIEEIQAWDDRRLEAVHDYIQWLFPLPEASGFNPDAPILTGTDIATLKHDPGLQEALRRSWRRMLAFYRLEAIAAPGAPVAALDAASVVRAHWMRPGDHNMLRISRILRCLALAGLGHEATLTLAALERVYAAPGGAQAIGARSLGFWRQAAGPDHPGIP</sequence>
<dbReference type="PANTHER" id="PTHR14015:SF2">
    <property type="entry name" value="OPIOID GROWTH FACTOR RECEPTOR (OGFR) CONSERVED DOMAIN-CONTAINING PROTEIN"/>
    <property type="match status" value="1"/>
</dbReference>
<reference evidence="2 3" key="1">
    <citation type="submission" date="2019-05" db="EMBL/GenBank/DDBJ databases">
        <authorList>
            <person name="Pankratov T."/>
            <person name="Grouzdev D."/>
        </authorList>
    </citation>
    <scope>NUCLEOTIDE SEQUENCE [LARGE SCALE GENOMIC DNA]</scope>
    <source>
        <strain evidence="2 3">KEBCLARHB70R</strain>
    </source>
</reference>
<evidence type="ECO:0000313" key="2">
    <source>
        <dbReference type="EMBL" id="TLU73331.1"/>
    </source>
</evidence>
<proteinExistence type="predicted"/>
<dbReference type="PANTHER" id="PTHR14015">
    <property type="entry name" value="OPIOID GROWTH FACTOR RECEPTOR OGFR ZETA-TYPE OPIOID RECEPTOR"/>
    <property type="match status" value="1"/>
</dbReference>
<dbReference type="GO" id="GO:0016020">
    <property type="term" value="C:membrane"/>
    <property type="evidence" value="ECO:0007669"/>
    <property type="project" value="InterPro"/>
</dbReference>
<dbReference type="EMBL" id="VCDI01000002">
    <property type="protein sequence ID" value="TLU73331.1"/>
    <property type="molecule type" value="Genomic_DNA"/>
</dbReference>
<dbReference type="Proteomes" id="UP000305654">
    <property type="component" value="Unassembled WGS sequence"/>
</dbReference>
<dbReference type="Pfam" id="PF04664">
    <property type="entry name" value="OGFr_N"/>
    <property type="match status" value="1"/>
</dbReference>
<dbReference type="InterPro" id="IPR006757">
    <property type="entry name" value="OGF_rcpt"/>
</dbReference>
<accession>A0A5R9JCJ0</accession>
<dbReference type="AlphaFoldDB" id="A0A5R9JCJ0"/>
<protein>
    <recommendedName>
        <fullName evidence="1">Opioid growth factor receptor (OGFr) conserved domain-containing protein</fullName>
    </recommendedName>
</protein>
<dbReference type="RefSeq" id="WP_138325411.1">
    <property type="nucleotide sequence ID" value="NZ_VCDI01000002.1"/>
</dbReference>
<comment type="caution">
    <text evidence="2">The sequence shown here is derived from an EMBL/GenBank/DDBJ whole genome shotgun (WGS) entry which is preliminary data.</text>
</comment>
<evidence type="ECO:0000259" key="1">
    <source>
        <dbReference type="Pfam" id="PF04664"/>
    </source>
</evidence>
<organism evidence="2 3">
    <name type="scientific">Lichenicoccus roseus</name>
    <dbReference type="NCBI Taxonomy" id="2683649"/>
    <lineage>
        <taxon>Bacteria</taxon>
        <taxon>Pseudomonadati</taxon>
        <taxon>Pseudomonadota</taxon>
        <taxon>Alphaproteobacteria</taxon>
        <taxon>Acetobacterales</taxon>
        <taxon>Acetobacteraceae</taxon>
        <taxon>Lichenicoccus</taxon>
    </lineage>
</organism>
<keyword evidence="3" id="KW-1185">Reference proteome</keyword>
<gene>
    <name evidence="2" type="ORF">FE263_07990</name>
</gene>
<feature type="domain" description="Opioid growth factor receptor (OGFr) conserved" evidence="1">
    <location>
        <begin position="28"/>
        <end position="139"/>
    </location>
</feature>
<name>A0A5R9JCJ0_9PROT</name>
<dbReference type="OrthoDB" id="273514at2"/>
<evidence type="ECO:0000313" key="3">
    <source>
        <dbReference type="Proteomes" id="UP000305654"/>
    </source>
</evidence>
<dbReference type="GO" id="GO:0140625">
    <property type="term" value="F:opioid growth factor receptor activity"/>
    <property type="evidence" value="ECO:0007669"/>
    <property type="project" value="InterPro"/>
</dbReference>
<dbReference type="InterPro" id="IPR039574">
    <property type="entry name" value="OGFr"/>
</dbReference>